<dbReference type="InterPro" id="IPR004398">
    <property type="entry name" value="RNA_MeTrfase_RsmD"/>
</dbReference>
<evidence type="ECO:0000256" key="7">
    <source>
        <dbReference type="ARBA" id="ARBA00048326"/>
    </source>
</evidence>
<dbReference type="NCBIfam" id="TIGR00095">
    <property type="entry name" value="16S rRNA (guanine(966)-N(2))-methyltransferase RsmD"/>
    <property type="match status" value="1"/>
</dbReference>
<reference evidence="9 10" key="1">
    <citation type="journal article" date="2015" name="Genome Biol. Evol.">
        <title>Genome evolution in the primary endosymbiont of whiteflies sheds light on their divergence.</title>
        <authorList>
            <person name="Santos-Garcia D."/>
            <person name="Vargas-Chavez C."/>
            <person name="Moya A."/>
            <person name="Latorre A."/>
            <person name="Silva"/>
            <person name="F J."/>
        </authorList>
    </citation>
    <scope>NUCLEOTIDE SEQUENCE [LARGE SCALE GENOMIC DNA]</scope>
    <source>
        <strain evidence="10">AD-VLC</strain>
    </source>
</reference>
<protein>
    <recommendedName>
        <fullName evidence="4 8">Ribosomal RNA small subunit methyltransferase D</fullName>
        <ecNumber evidence="3 8">2.1.1.171</ecNumber>
    </recommendedName>
</protein>
<name>A0A8D9NB29_9GAMM</name>
<dbReference type="RefSeq" id="WP_219848770.1">
    <property type="nucleotide sequence ID" value="NZ_LN649255.1"/>
</dbReference>
<proteinExistence type="inferred from homology"/>
<dbReference type="GO" id="GO:0052913">
    <property type="term" value="F:16S rRNA (guanine(966)-N(2))-methyltransferase activity"/>
    <property type="evidence" value="ECO:0007669"/>
    <property type="project" value="UniProtKB-EC"/>
</dbReference>
<evidence type="ECO:0000256" key="1">
    <source>
        <dbReference type="ARBA" id="ARBA00002649"/>
    </source>
</evidence>
<dbReference type="PANTHER" id="PTHR43542">
    <property type="entry name" value="METHYLTRANSFERASE"/>
    <property type="match status" value="1"/>
</dbReference>
<dbReference type="EC" id="2.1.1.171" evidence="3 8"/>
<dbReference type="AlphaFoldDB" id="A0A8D9NB29"/>
<organism evidence="9 10">
    <name type="scientific">Candidatus Portiera aleyrodidarum</name>
    <name type="common">primary endosymbiont of Bemisia tabaci</name>
    <dbReference type="NCBI Taxonomy" id="91844"/>
    <lineage>
        <taxon>Bacteria</taxon>
        <taxon>Pseudomonadati</taxon>
        <taxon>Pseudomonadota</taxon>
        <taxon>Gammaproteobacteria</taxon>
        <taxon>Candidatus Johnevansiales</taxon>
        <taxon>Candidatus Johnevansiaceae</taxon>
        <taxon>Candidatus Portiera</taxon>
    </lineage>
</organism>
<evidence type="ECO:0000256" key="4">
    <source>
        <dbReference type="ARBA" id="ARBA00013682"/>
    </source>
</evidence>
<dbReference type="CDD" id="cd02440">
    <property type="entry name" value="AdoMet_MTases"/>
    <property type="match status" value="1"/>
</dbReference>
<keyword evidence="5 8" id="KW-0489">Methyltransferase</keyword>
<dbReference type="InterPro" id="IPR002052">
    <property type="entry name" value="DNA_methylase_N6_adenine_CS"/>
</dbReference>
<keyword evidence="8" id="KW-0698">rRNA processing</keyword>
<keyword evidence="8" id="KW-0949">S-adenosyl-L-methionine</keyword>
<dbReference type="GO" id="GO:0003676">
    <property type="term" value="F:nucleic acid binding"/>
    <property type="evidence" value="ECO:0007669"/>
    <property type="project" value="InterPro"/>
</dbReference>
<evidence type="ECO:0000256" key="8">
    <source>
        <dbReference type="PIRNR" id="PIRNR004553"/>
    </source>
</evidence>
<dbReference type="PROSITE" id="PS00092">
    <property type="entry name" value="N6_MTASE"/>
    <property type="match status" value="1"/>
</dbReference>
<gene>
    <name evidence="9" type="primary">rsmD</name>
    <name evidence="9" type="ORF">PAD_091</name>
</gene>
<dbReference type="PANTHER" id="PTHR43542:SF1">
    <property type="entry name" value="METHYLTRANSFERASE"/>
    <property type="match status" value="1"/>
</dbReference>
<evidence type="ECO:0000313" key="9">
    <source>
        <dbReference type="EMBL" id="CEI58646.1"/>
    </source>
</evidence>
<evidence type="ECO:0000256" key="5">
    <source>
        <dbReference type="ARBA" id="ARBA00022603"/>
    </source>
</evidence>
<evidence type="ECO:0000256" key="2">
    <source>
        <dbReference type="ARBA" id="ARBA00005269"/>
    </source>
</evidence>
<dbReference type="PIRSF" id="PIRSF004553">
    <property type="entry name" value="CHP00095"/>
    <property type="match status" value="1"/>
</dbReference>
<dbReference type="KEGG" id="plc:PAD_091"/>
<dbReference type="Gene3D" id="3.40.50.150">
    <property type="entry name" value="Vaccinia Virus protein VP39"/>
    <property type="match status" value="1"/>
</dbReference>
<comment type="function">
    <text evidence="1 8">Specifically methylates the guanine in position 966 of 16S rRNA in the assembled 30S particle.</text>
</comment>
<comment type="catalytic activity">
    <reaction evidence="7 8">
        <text>guanosine(966) in 16S rRNA + S-adenosyl-L-methionine = N(2)-methylguanosine(966) in 16S rRNA + S-adenosyl-L-homocysteine + H(+)</text>
        <dbReference type="Rhea" id="RHEA:23548"/>
        <dbReference type="Rhea" id="RHEA-COMP:10211"/>
        <dbReference type="Rhea" id="RHEA-COMP:10212"/>
        <dbReference type="ChEBI" id="CHEBI:15378"/>
        <dbReference type="ChEBI" id="CHEBI:57856"/>
        <dbReference type="ChEBI" id="CHEBI:59789"/>
        <dbReference type="ChEBI" id="CHEBI:74269"/>
        <dbReference type="ChEBI" id="CHEBI:74481"/>
        <dbReference type="EC" id="2.1.1.171"/>
    </reaction>
</comment>
<accession>A0A8D9NB29</accession>
<dbReference type="Proteomes" id="UP000032800">
    <property type="component" value="Chromosome I"/>
</dbReference>
<evidence type="ECO:0000313" key="10">
    <source>
        <dbReference type="Proteomes" id="UP000032800"/>
    </source>
</evidence>
<evidence type="ECO:0000256" key="6">
    <source>
        <dbReference type="ARBA" id="ARBA00022679"/>
    </source>
</evidence>
<dbReference type="EMBL" id="LN649255">
    <property type="protein sequence ID" value="CEI58646.1"/>
    <property type="molecule type" value="Genomic_DNA"/>
</dbReference>
<dbReference type="Pfam" id="PF03602">
    <property type="entry name" value="Cons_hypoth95"/>
    <property type="match status" value="1"/>
</dbReference>
<comment type="similarity">
    <text evidence="2 8">Belongs to the methyltransferase superfamily. RsmD family.</text>
</comment>
<keyword evidence="6 8" id="KW-0808">Transferase</keyword>
<sequence>MIRLIGGNNKRSSLKFTARILPGIRPTLISVRETLFNWITINYIKNKNILDLYAGSGSLGFESISRGAKHVVFIENKKYLINYLYINRKKIKKLNSIKIIKNNSITYINKLAYISFDLVFIDPPFYHGLAYPTCNLLESNGWVNDNSLIYLEVESKLDLFFLPNSWRLYKETYYGKSHILLYRRALSNLTHKRK</sequence>
<dbReference type="InterPro" id="IPR029063">
    <property type="entry name" value="SAM-dependent_MTases_sf"/>
</dbReference>
<dbReference type="SUPFAM" id="SSF53335">
    <property type="entry name" value="S-adenosyl-L-methionine-dependent methyltransferases"/>
    <property type="match status" value="1"/>
</dbReference>
<evidence type="ECO:0000256" key="3">
    <source>
        <dbReference type="ARBA" id="ARBA00012141"/>
    </source>
</evidence>